<reference evidence="10 11" key="1">
    <citation type="submission" date="2024-09" db="EMBL/GenBank/DDBJ databases">
        <title>Laminarin stimulates single cell rates of sulfate reduction while oxygen inhibits transcriptomic activity in coastal marine sediment.</title>
        <authorList>
            <person name="Lindsay M."/>
            <person name="Orcutt B."/>
            <person name="Emerson D."/>
            <person name="Stepanauskas R."/>
            <person name="D'Angelo T."/>
        </authorList>
    </citation>
    <scope>NUCLEOTIDE SEQUENCE [LARGE SCALE GENOMIC DNA]</scope>
    <source>
        <strain evidence="10">SAG AM-311-K15</strain>
    </source>
</reference>
<keyword evidence="5 8" id="KW-0812">Transmembrane</keyword>
<comment type="subcellular location">
    <subcellularLocation>
        <location evidence="1">Cell membrane</location>
        <topology evidence="1">Multi-pass membrane protein</topology>
    </subcellularLocation>
</comment>
<keyword evidence="11" id="KW-1185">Reference proteome</keyword>
<dbReference type="InterPro" id="IPR050297">
    <property type="entry name" value="LipidA_mod_glycosyltrf_83"/>
</dbReference>
<keyword evidence="7 8" id="KW-0472">Membrane</keyword>
<organism evidence="10 11">
    <name type="scientific">candidate division CSSED10-310 bacterium</name>
    <dbReference type="NCBI Taxonomy" id="2855610"/>
    <lineage>
        <taxon>Bacteria</taxon>
        <taxon>Bacteria division CSSED10-310</taxon>
    </lineage>
</organism>
<protein>
    <submittedName>
        <fullName evidence="10">ArnT family glycosyltransferase</fullName>
        <ecNumber evidence="10">2.4.-.-</ecNumber>
    </submittedName>
</protein>
<name>A0ABV6YTP9_UNCC1</name>
<keyword evidence="3 10" id="KW-0328">Glycosyltransferase</keyword>
<keyword evidence="4 10" id="KW-0808">Transferase</keyword>
<evidence type="ECO:0000313" key="10">
    <source>
        <dbReference type="EMBL" id="MFC1849557.1"/>
    </source>
</evidence>
<feature type="transmembrane region" description="Helical" evidence="8">
    <location>
        <begin position="129"/>
        <end position="151"/>
    </location>
</feature>
<dbReference type="GO" id="GO:0016757">
    <property type="term" value="F:glycosyltransferase activity"/>
    <property type="evidence" value="ECO:0007669"/>
    <property type="project" value="UniProtKB-KW"/>
</dbReference>
<gene>
    <name evidence="10" type="ORF">ACFL27_05035</name>
</gene>
<evidence type="ECO:0000256" key="8">
    <source>
        <dbReference type="SAM" id="Phobius"/>
    </source>
</evidence>
<dbReference type="PANTHER" id="PTHR33908">
    <property type="entry name" value="MANNOSYLTRANSFERASE YKCB-RELATED"/>
    <property type="match status" value="1"/>
</dbReference>
<dbReference type="PANTHER" id="PTHR33908:SF11">
    <property type="entry name" value="MEMBRANE PROTEIN"/>
    <property type="match status" value="1"/>
</dbReference>
<feature type="transmembrane region" description="Helical" evidence="8">
    <location>
        <begin position="310"/>
        <end position="330"/>
    </location>
</feature>
<evidence type="ECO:0000259" key="9">
    <source>
        <dbReference type="Pfam" id="PF13231"/>
    </source>
</evidence>
<comment type="caution">
    <text evidence="10">The sequence shown here is derived from an EMBL/GenBank/DDBJ whole genome shotgun (WGS) entry which is preliminary data.</text>
</comment>
<sequence>MSKLKAEKITGFKHQLLPSFSFTWITLITLYAILHFLAASNQTLYFYSGGDNATYFLLGQAIVQGQGYTDFYADPPSPHVKYPFVFPVMIAVMMFFFGENILFIKIMIATCAVVMVLFTALLWKNRDPSALSLLTTVLVTTMPFTLSLSAWVMSDIPFMAFICVSLFLIEHAFTAGSLRTMSFYGSIFFMLCACLTRGVGIVLGPALIMAIFFHPSLRTKWRQKFIMATTIIIPFCMATMTWYYVRPTLLQTADNSYVQEFFKNADRPEMRVDVNQFSDLIKRILFNQEYYLQSIGDVLRSFSPTFSFQIRYVAGSIIVLIFFTGLIIMFRKSRGAPEFFTLFYILLIMVWSGHDSRFLVPLYPFSIYYFLKGLEYFIQKALWWTIPVRKNSLTQGGIIVMTLIMLSTNFISNFKTYQNVSRTRQSELCVVNPWFTVEPLDQLHCNLLNAVRALSTLLKTGDIILSRKEPLVTLISKAPVKTYPEKISPDDFIRFLTLNKIKYLIVDEFDHRIRRGVFSTLLAHPDSLHFVMRVENTMIYLFEPYKAETEQERAF</sequence>
<feature type="transmembrane region" description="Helical" evidence="8">
    <location>
        <begin position="337"/>
        <end position="354"/>
    </location>
</feature>
<dbReference type="Proteomes" id="UP001594351">
    <property type="component" value="Unassembled WGS sequence"/>
</dbReference>
<accession>A0ABV6YTP9</accession>
<dbReference type="InterPro" id="IPR038731">
    <property type="entry name" value="RgtA/B/C-like"/>
</dbReference>
<feature type="transmembrane region" description="Helical" evidence="8">
    <location>
        <begin position="393"/>
        <end position="414"/>
    </location>
</feature>
<evidence type="ECO:0000256" key="7">
    <source>
        <dbReference type="ARBA" id="ARBA00023136"/>
    </source>
</evidence>
<evidence type="ECO:0000256" key="4">
    <source>
        <dbReference type="ARBA" id="ARBA00022679"/>
    </source>
</evidence>
<feature type="transmembrane region" description="Helical" evidence="8">
    <location>
        <begin position="225"/>
        <end position="245"/>
    </location>
</feature>
<feature type="domain" description="Glycosyltransferase RgtA/B/C/D-like" evidence="9">
    <location>
        <begin position="83"/>
        <end position="241"/>
    </location>
</feature>
<evidence type="ECO:0000313" key="11">
    <source>
        <dbReference type="Proteomes" id="UP001594351"/>
    </source>
</evidence>
<feature type="transmembrane region" description="Helical" evidence="8">
    <location>
        <begin position="158"/>
        <end position="175"/>
    </location>
</feature>
<keyword evidence="2" id="KW-1003">Cell membrane</keyword>
<proteinExistence type="predicted"/>
<evidence type="ECO:0000256" key="1">
    <source>
        <dbReference type="ARBA" id="ARBA00004651"/>
    </source>
</evidence>
<feature type="transmembrane region" description="Helical" evidence="8">
    <location>
        <begin position="20"/>
        <end position="38"/>
    </location>
</feature>
<evidence type="ECO:0000256" key="3">
    <source>
        <dbReference type="ARBA" id="ARBA00022676"/>
    </source>
</evidence>
<evidence type="ECO:0000256" key="2">
    <source>
        <dbReference type="ARBA" id="ARBA00022475"/>
    </source>
</evidence>
<keyword evidence="6 8" id="KW-1133">Transmembrane helix</keyword>
<evidence type="ECO:0000256" key="5">
    <source>
        <dbReference type="ARBA" id="ARBA00022692"/>
    </source>
</evidence>
<feature type="transmembrane region" description="Helical" evidence="8">
    <location>
        <begin position="102"/>
        <end position="123"/>
    </location>
</feature>
<feature type="transmembrane region" description="Helical" evidence="8">
    <location>
        <begin position="187"/>
        <end position="213"/>
    </location>
</feature>
<evidence type="ECO:0000256" key="6">
    <source>
        <dbReference type="ARBA" id="ARBA00022989"/>
    </source>
</evidence>
<dbReference type="EC" id="2.4.-.-" evidence="10"/>
<dbReference type="Pfam" id="PF13231">
    <property type="entry name" value="PMT_2"/>
    <property type="match status" value="1"/>
</dbReference>
<dbReference type="EMBL" id="JBHPBY010000045">
    <property type="protein sequence ID" value="MFC1849557.1"/>
    <property type="molecule type" value="Genomic_DNA"/>
</dbReference>